<sequence>MPSTLGIELLSLLVGEKSSKITSANDTLVDLWKIDMVKDRDDLGIPQRIHVLQCTECLILPKSVQDDHHVKFHNLKKKNPLLSYDISDSLSYFDIVTGLVKSCLMLCMNFVLL</sequence>
<dbReference type="AlphaFoldDB" id="A0ABD3B1V5"/>
<organism evidence="1 2">
    <name type="scientific">Cinchona calisaya</name>
    <dbReference type="NCBI Taxonomy" id="153742"/>
    <lineage>
        <taxon>Eukaryota</taxon>
        <taxon>Viridiplantae</taxon>
        <taxon>Streptophyta</taxon>
        <taxon>Embryophyta</taxon>
        <taxon>Tracheophyta</taxon>
        <taxon>Spermatophyta</taxon>
        <taxon>Magnoliopsida</taxon>
        <taxon>eudicotyledons</taxon>
        <taxon>Gunneridae</taxon>
        <taxon>Pentapetalae</taxon>
        <taxon>asterids</taxon>
        <taxon>lamiids</taxon>
        <taxon>Gentianales</taxon>
        <taxon>Rubiaceae</taxon>
        <taxon>Cinchonoideae</taxon>
        <taxon>Cinchoneae</taxon>
        <taxon>Cinchona</taxon>
    </lineage>
</organism>
<reference evidence="1 2" key="1">
    <citation type="submission" date="2024-11" db="EMBL/GenBank/DDBJ databases">
        <title>A near-complete genome assembly of Cinchona calisaya.</title>
        <authorList>
            <person name="Lian D.C."/>
            <person name="Zhao X.W."/>
            <person name="Wei L."/>
        </authorList>
    </citation>
    <scope>NUCLEOTIDE SEQUENCE [LARGE SCALE GENOMIC DNA]</scope>
    <source>
        <tissue evidence="1">Nenye</tissue>
    </source>
</reference>
<keyword evidence="2" id="KW-1185">Reference proteome</keyword>
<protein>
    <recommendedName>
        <fullName evidence="3">C2H2-type domain-containing protein</fullName>
    </recommendedName>
</protein>
<evidence type="ECO:0008006" key="3">
    <source>
        <dbReference type="Google" id="ProtNLM"/>
    </source>
</evidence>
<accession>A0ABD3B1V5</accession>
<evidence type="ECO:0000313" key="1">
    <source>
        <dbReference type="EMBL" id="KAL3537459.1"/>
    </source>
</evidence>
<evidence type="ECO:0000313" key="2">
    <source>
        <dbReference type="Proteomes" id="UP001630127"/>
    </source>
</evidence>
<comment type="caution">
    <text evidence="1">The sequence shown here is derived from an EMBL/GenBank/DDBJ whole genome shotgun (WGS) entry which is preliminary data.</text>
</comment>
<dbReference type="Proteomes" id="UP001630127">
    <property type="component" value="Unassembled WGS sequence"/>
</dbReference>
<gene>
    <name evidence="1" type="ORF">ACH5RR_000825</name>
</gene>
<dbReference type="EMBL" id="JBJUIK010000001">
    <property type="protein sequence ID" value="KAL3537459.1"/>
    <property type="molecule type" value="Genomic_DNA"/>
</dbReference>
<name>A0ABD3B1V5_9GENT</name>
<proteinExistence type="predicted"/>